<name>A0A517QPS0_9PLAN</name>
<evidence type="ECO:0000259" key="2">
    <source>
        <dbReference type="Pfam" id="PF07331"/>
    </source>
</evidence>
<dbReference type="EMBL" id="CP036267">
    <property type="protein sequence ID" value="QDT33639.1"/>
    <property type="molecule type" value="Genomic_DNA"/>
</dbReference>
<feature type="transmembrane region" description="Helical" evidence="1">
    <location>
        <begin position="12"/>
        <end position="34"/>
    </location>
</feature>
<evidence type="ECO:0000313" key="3">
    <source>
        <dbReference type="EMBL" id="QDT33639.1"/>
    </source>
</evidence>
<dbReference type="Pfam" id="PF07331">
    <property type="entry name" value="TctB"/>
    <property type="match status" value="1"/>
</dbReference>
<feature type="transmembrane region" description="Helical" evidence="1">
    <location>
        <begin position="54"/>
        <end position="75"/>
    </location>
</feature>
<organism evidence="3 4">
    <name type="scientific">Thalassoglobus polymorphus</name>
    <dbReference type="NCBI Taxonomy" id="2527994"/>
    <lineage>
        <taxon>Bacteria</taxon>
        <taxon>Pseudomonadati</taxon>
        <taxon>Planctomycetota</taxon>
        <taxon>Planctomycetia</taxon>
        <taxon>Planctomycetales</taxon>
        <taxon>Planctomycetaceae</taxon>
        <taxon>Thalassoglobus</taxon>
    </lineage>
</organism>
<reference evidence="3 4" key="1">
    <citation type="submission" date="2019-02" db="EMBL/GenBank/DDBJ databases">
        <title>Deep-cultivation of Planctomycetes and their phenomic and genomic characterization uncovers novel biology.</title>
        <authorList>
            <person name="Wiegand S."/>
            <person name="Jogler M."/>
            <person name="Boedeker C."/>
            <person name="Pinto D."/>
            <person name="Vollmers J."/>
            <person name="Rivas-Marin E."/>
            <person name="Kohn T."/>
            <person name="Peeters S.H."/>
            <person name="Heuer A."/>
            <person name="Rast P."/>
            <person name="Oberbeckmann S."/>
            <person name="Bunk B."/>
            <person name="Jeske O."/>
            <person name="Meyerdierks A."/>
            <person name="Storesund J.E."/>
            <person name="Kallscheuer N."/>
            <person name="Luecker S."/>
            <person name="Lage O.M."/>
            <person name="Pohl T."/>
            <person name="Merkel B.J."/>
            <person name="Hornburger P."/>
            <person name="Mueller R.-W."/>
            <person name="Bruemmer F."/>
            <person name="Labrenz M."/>
            <person name="Spormann A.M."/>
            <person name="Op den Camp H."/>
            <person name="Overmann J."/>
            <person name="Amann R."/>
            <person name="Jetten M.S.M."/>
            <person name="Mascher T."/>
            <person name="Medema M.H."/>
            <person name="Devos D.P."/>
            <person name="Kaster A.-K."/>
            <person name="Ovreas L."/>
            <person name="Rohde M."/>
            <person name="Galperin M.Y."/>
            <person name="Jogler C."/>
        </authorList>
    </citation>
    <scope>NUCLEOTIDE SEQUENCE [LARGE SCALE GENOMIC DNA]</scope>
    <source>
        <strain evidence="3 4">Mal48</strain>
    </source>
</reference>
<dbReference type="AlphaFoldDB" id="A0A517QPS0"/>
<dbReference type="InterPro" id="IPR009936">
    <property type="entry name" value="DUF1468"/>
</dbReference>
<evidence type="ECO:0000256" key="1">
    <source>
        <dbReference type="SAM" id="Phobius"/>
    </source>
</evidence>
<protein>
    <submittedName>
        <fullName evidence="3">Tripartite tricarboxylate transporter TctB family protein</fullName>
    </submittedName>
</protein>
<evidence type="ECO:0000313" key="4">
    <source>
        <dbReference type="Proteomes" id="UP000315724"/>
    </source>
</evidence>
<feature type="transmembrane region" description="Helical" evidence="1">
    <location>
        <begin position="108"/>
        <end position="131"/>
    </location>
</feature>
<dbReference type="KEGG" id="tpol:Mal48_28930"/>
<feature type="domain" description="DUF1468" evidence="2">
    <location>
        <begin position="21"/>
        <end position="166"/>
    </location>
</feature>
<feature type="transmembrane region" description="Helical" evidence="1">
    <location>
        <begin position="143"/>
        <end position="165"/>
    </location>
</feature>
<gene>
    <name evidence="3" type="ORF">Mal48_28930</name>
</gene>
<proteinExistence type="predicted"/>
<accession>A0A517QPS0</accession>
<dbReference type="RefSeq" id="WP_145200232.1">
    <property type="nucleotide sequence ID" value="NZ_CP036267.1"/>
</dbReference>
<keyword evidence="1" id="KW-0812">Transmembrane</keyword>
<sequence length="171" mass="18551">MSSDQTENQQSVSTPFGSASFGLFLIVLSGAILYFSTQIETFDFGNHDPGPKAIPVATGIILLLGGIAQIFTAVFKENLLQQFSNKTEAHAETEGTSQKRIAMTLCAFVFYVISLSYVGFIVSTTLFLLVLLKLFGSRWGETIISAGAIVLFVYVLFQLVFQVSLPAGSLF</sequence>
<keyword evidence="1" id="KW-1133">Transmembrane helix</keyword>
<keyword evidence="4" id="KW-1185">Reference proteome</keyword>
<dbReference type="Proteomes" id="UP000315724">
    <property type="component" value="Chromosome"/>
</dbReference>
<keyword evidence="1" id="KW-0472">Membrane</keyword>